<dbReference type="AlphaFoldDB" id="A0A381SMS7"/>
<reference evidence="1" key="1">
    <citation type="submission" date="2018-05" db="EMBL/GenBank/DDBJ databases">
        <authorList>
            <person name="Lanie J.A."/>
            <person name="Ng W.-L."/>
            <person name="Kazmierczak K.M."/>
            <person name="Andrzejewski T.M."/>
            <person name="Davidsen T.M."/>
            <person name="Wayne K.J."/>
            <person name="Tettelin H."/>
            <person name="Glass J.I."/>
            <person name="Rusch D."/>
            <person name="Podicherti R."/>
            <person name="Tsui H.-C.T."/>
            <person name="Winkler M.E."/>
        </authorList>
    </citation>
    <scope>NUCLEOTIDE SEQUENCE</scope>
</reference>
<proteinExistence type="predicted"/>
<protein>
    <recommendedName>
        <fullName evidence="2">Aldehyde dehydrogenase domain-containing protein</fullName>
    </recommendedName>
</protein>
<name>A0A381SMS7_9ZZZZ</name>
<dbReference type="EMBL" id="UINC01003256">
    <property type="protein sequence ID" value="SVA04724.1"/>
    <property type="molecule type" value="Genomic_DNA"/>
</dbReference>
<dbReference type="Gene3D" id="3.40.605.10">
    <property type="entry name" value="Aldehyde Dehydrogenase, Chain A, domain 1"/>
    <property type="match status" value="1"/>
</dbReference>
<dbReference type="InterPro" id="IPR016162">
    <property type="entry name" value="Ald_DH_N"/>
</dbReference>
<dbReference type="InterPro" id="IPR016161">
    <property type="entry name" value="Ald_DH/histidinol_DH"/>
</dbReference>
<accession>A0A381SMS7</accession>
<evidence type="ECO:0008006" key="2">
    <source>
        <dbReference type="Google" id="ProtNLM"/>
    </source>
</evidence>
<dbReference type="SUPFAM" id="SSF53720">
    <property type="entry name" value="ALDH-like"/>
    <property type="match status" value="1"/>
</dbReference>
<sequence>MSNRTKFYINGEWVEPSTSDTLDVINPATEQAIGPIAM</sequence>
<organism evidence="1">
    <name type="scientific">marine metagenome</name>
    <dbReference type="NCBI Taxonomy" id="408172"/>
    <lineage>
        <taxon>unclassified sequences</taxon>
        <taxon>metagenomes</taxon>
        <taxon>ecological metagenomes</taxon>
    </lineage>
</organism>
<feature type="non-terminal residue" evidence="1">
    <location>
        <position position="38"/>
    </location>
</feature>
<dbReference type="GO" id="GO:0016491">
    <property type="term" value="F:oxidoreductase activity"/>
    <property type="evidence" value="ECO:0007669"/>
    <property type="project" value="InterPro"/>
</dbReference>
<evidence type="ECO:0000313" key="1">
    <source>
        <dbReference type="EMBL" id="SVA04724.1"/>
    </source>
</evidence>
<gene>
    <name evidence="1" type="ORF">METZ01_LOCUS57578</name>
</gene>